<keyword evidence="10" id="KW-0961">Cell wall biogenesis/degradation</keyword>
<comment type="function">
    <text evidence="11">Glucosidase involved in the degradation of cellulosic biomass. Active on lichenan.</text>
</comment>
<dbReference type="GO" id="GO:0005886">
    <property type="term" value="C:plasma membrane"/>
    <property type="evidence" value="ECO:0007669"/>
    <property type="project" value="UniProtKB-SubCell"/>
</dbReference>
<dbReference type="GO" id="GO:0009986">
    <property type="term" value="C:cell surface"/>
    <property type="evidence" value="ECO:0007669"/>
    <property type="project" value="TreeGrafter"/>
</dbReference>
<dbReference type="Pfam" id="PF00150">
    <property type="entry name" value="Cellulase"/>
    <property type="match status" value="1"/>
</dbReference>
<dbReference type="SUPFAM" id="SSF51445">
    <property type="entry name" value="(Trans)glycosidases"/>
    <property type="match status" value="1"/>
</dbReference>
<evidence type="ECO:0000256" key="5">
    <source>
        <dbReference type="ARBA" id="ARBA00022968"/>
    </source>
</evidence>
<dbReference type="OrthoDB" id="9800475at2"/>
<organism evidence="15 16">
    <name type="scientific">Paenibacillus typhae</name>
    <dbReference type="NCBI Taxonomy" id="1174501"/>
    <lineage>
        <taxon>Bacteria</taxon>
        <taxon>Bacillati</taxon>
        <taxon>Bacillota</taxon>
        <taxon>Bacilli</taxon>
        <taxon>Bacillales</taxon>
        <taxon>Paenibacillaceae</taxon>
        <taxon>Paenibacillus</taxon>
    </lineage>
</organism>
<dbReference type="STRING" id="1174501.SAMN05216192_10957"/>
<evidence type="ECO:0000313" key="16">
    <source>
        <dbReference type="Proteomes" id="UP000199050"/>
    </source>
</evidence>
<dbReference type="Gene3D" id="3.20.20.80">
    <property type="entry name" value="Glycosidases"/>
    <property type="match status" value="1"/>
</dbReference>
<dbReference type="GO" id="GO:0071555">
    <property type="term" value="P:cell wall organization"/>
    <property type="evidence" value="ECO:0007669"/>
    <property type="project" value="UniProtKB-KW"/>
</dbReference>
<feature type="domain" description="Glycoside hydrolase family 5" evidence="14">
    <location>
        <begin position="84"/>
        <end position="327"/>
    </location>
</feature>
<evidence type="ECO:0000256" key="10">
    <source>
        <dbReference type="ARBA" id="ARBA00023316"/>
    </source>
</evidence>
<keyword evidence="4 13" id="KW-0378">Hydrolase</keyword>
<evidence type="ECO:0000256" key="9">
    <source>
        <dbReference type="ARBA" id="ARBA00023295"/>
    </source>
</evidence>
<dbReference type="PANTHER" id="PTHR31297">
    <property type="entry name" value="GLUCAN ENDO-1,6-BETA-GLUCOSIDASE B"/>
    <property type="match status" value="1"/>
</dbReference>
<accession>A0A1G8P197</accession>
<sequence>MNEKMSRSRVSGFLRAEGRTVVNGKGEEVLLSGWGLGNWLLPEGYMWTTDGNSRFDRPSRIEAVIRELAGSKFAERFWRTFRSSYITREDIRLMAAQGYNSVRIPFNWRILMEDEPGIVWKEDGFRLIDRCLDWCEEFKLYAFLDLHGAPGGQTGANIDDSVDDVPRLFTDEDNWNKGIALWRQLAERYKDRWIVGGYDLLNEPIKTPSAGQDFDHLVPQLVRFYEEAVAAIRGVDDKHMLSIEGHHWATDTSIFHKKYDDNMIIHFHRYACYPDLSSFTEFLEVSERLNAPLWLGESGENLNEWYTAIYPLAAELNIGYNLWPWKKMDNTNSPYSVNLPEDWNLLMDYTRGGVHPGYEQAVAILEQYLENIRVENCRYNAEVTDAVFRTPGCTVRATDFDQLPGKGQSFSGLRHQGNPFKYRSGTGMHIVEGIQRGDLTKRFFFDILWDRFLLELETGEFAAYTINDTREDSSISFTYSCNGPAVVALFQDDREIASLTLQSGGHMQTTSAVGLAAAGSSRLKVAVKSGTVRLERIIFN</sequence>
<dbReference type="InterPro" id="IPR017853">
    <property type="entry name" value="GH"/>
</dbReference>
<keyword evidence="5" id="KW-0735">Signal-anchor</keyword>
<evidence type="ECO:0000256" key="12">
    <source>
        <dbReference type="ARBA" id="ARBA00041260"/>
    </source>
</evidence>
<dbReference type="InterPro" id="IPR050386">
    <property type="entry name" value="Glycosyl_hydrolase_5"/>
</dbReference>
<evidence type="ECO:0000313" key="15">
    <source>
        <dbReference type="EMBL" id="SDI86283.1"/>
    </source>
</evidence>
<evidence type="ECO:0000256" key="13">
    <source>
        <dbReference type="RuleBase" id="RU361153"/>
    </source>
</evidence>
<evidence type="ECO:0000256" key="8">
    <source>
        <dbReference type="ARBA" id="ARBA00023180"/>
    </source>
</evidence>
<evidence type="ECO:0000256" key="2">
    <source>
        <dbReference type="ARBA" id="ARBA00022475"/>
    </source>
</evidence>
<dbReference type="Proteomes" id="UP000199050">
    <property type="component" value="Unassembled WGS sequence"/>
</dbReference>
<reference evidence="16" key="1">
    <citation type="submission" date="2016-10" db="EMBL/GenBank/DDBJ databases">
        <authorList>
            <person name="Varghese N."/>
            <person name="Submissions S."/>
        </authorList>
    </citation>
    <scope>NUCLEOTIDE SEQUENCE [LARGE SCALE GENOMIC DNA]</scope>
    <source>
        <strain evidence="16">CGMCC 1.11012</strain>
    </source>
</reference>
<keyword evidence="16" id="KW-1185">Reference proteome</keyword>
<evidence type="ECO:0000256" key="1">
    <source>
        <dbReference type="ARBA" id="ARBA00004401"/>
    </source>
</evidence>
<keyword evidence="2" id="KW-1003">Cell membrane</keyword>
<evidence type="ECO:0000256" key="7">
    <source>
        <dbReference type="ARBA" id="ARBA00023136"/>
    </source>
</evidence>
<dbReference type="EMBL" id="FNDX01000009">
    <property type="protein sequence ID" value="SDI86283.1"/>
    <property type="molecule type" value="Genomic_DNA"/>
</dbReference>
<dbReference type="RefSeq" id="WP_090714037.1">
    <property type="nucleotide sequence ID" value="NZ_FNDX01000009.1"/>
</dbReference>
<dbReference type="AlphaFoldDB" id="A0A1G8P197"/>
<protein>
    <recommendedName>
        <fullName evidence="12">Exo-1,3-beta-glucanase D</fullName>
    </recommendedName>
</protein>
<keyword evidence="9 13" id="KW-0326">Glycosidase</keyword>
<evidence type="ECO:0000259" key="14">
    <source>
        <dbReference type="Pfam" id="PF00150"/>
    </source>
</evidence>
<dbReference type="InterPro" id="IPR001547">
    <property type="entry name" value="Glyco_hydro_5"/>
</dbReference>
<proteinExistence type="inferred from homology"/>
<gene>
    <name evidence="15" type="ORF">SAMN05216192_10957</name>
</gene>
<evidence type="ECO:0000256" key="6">
    <source>
        <dbReference type="ARBA" id="ARBA00022989"/>
    </source>
</evidence>
<keyword evidence="3" id="KW-0812">Transmembrane</keyword>
<comment type="subcellular location">
    <subcellularLocation>
        <location evidence="1">Cell membrane</location>
        <topology evidence="1">Single-pass type II membrane protein</topology>
    </subcellularLocation>
</comment>
<keyword evidence="6" id="KW-1133">Transmembrane helix</keyword>
<comment type="similarity">
    <text evidence="13">Belongs to the glycosyl hydrolase 5 (cellulase A) family.</text>
</comment>
<dbReference type="GO" id="GO:0005576">
    <property type="term" value="C:extracellular region"/>
    <property type="evidence" value="ECO:0007669"/>
    <property type="project" value="TreeGrafter"/>
</dbReference>
<evidence type="ECO:0000256" key="4">
    <source>
        <dbReference type="ARBA" id="ARBA00022801"/>
    </source>
</evidence>
<keyword evidence="8" id="KW-0325">Glycoprotein</keyword>
<dbReference type="GO" id="GO:0008422">
    <property type="term" value="F:beta-glucosidase activity"/>
    <property type="evidence" value="ECO:0007669"/>
    <property type="project" value="TreeGrafter"/>
</dbReference>
<dbReference type="PANTHER" id="PTHR31297:SF34">
    <property type="entry name" value="GLUCAN 1,3-BETA-GLUCOSIDASE 2"/>
    <property type="match status" value="1"/>
</dbReference>
<name>A0A1G8P197_9BACL</name>
<keyword evidence="7" id="KW-0472">Membrane</keyword>
<evidence type="ECO:0000256" key="3">
    <source>
        <dbReference type="ARBA" id="ARBA00022692"/>
    </source>
</evidence>
<dbReference type="GO" id="GO:0009251">
    <property type="term" value="P:glucan catabolic process"/>
    <property type="evidence" value="ECO:0007669"/>
    <property type="project" value="TreeGrafter"/>
</dbReference>
<evidence type="ECO:0000256" key="11">
    <source>
        <dbReference type="ARBA" id="ARBA00037126"/>
    </source>
</evidence>